<organism evidence="2 3">
    <name type="scientific">Achlya hypogyna</name>
    <name type="common">Oomycete</name>
    <name type="synonym">Protoachlya hypogyna</name>
    <dbReference type="NCBI Taxonomy" id="1202772"/>
    <lineage>
        <taxon>Eukaryota</taxon>
        <taxon>Sar</taxon>
        <taxon>Stramenopiles</taxon>
        <taxon>Oomycota</taxon>
        <taxon>Saprolegniomycetes</taxon>
        <taxon>Saprolegniales</taxon>
        <taxon>Achlyaceae</taxon>
        <taxon>Achlya</taxon>
    </lineage>
</organism>
<keyword evidence="1" id="KW-0812">Transmembrane</keyword>
<accession>A0A1V9YML7</accession>
<feature type="transmembrane region" description="Helical" evidence="1">
    <location>
        <begin position="25"/>
        <end position="46"/>
    </location>
</feature>
<name>A0A1V9YML7_ACHHY</name>
<keyword evidence="3" id="KW-1185">Reference proteome</keyword>
<sequence>MNVLGDLPPTSGNSVFTASNDPDDVLVLLIVCVSAVAVLAIVLSFLSRTCTCLTRVSLLAHEKRRGVEDADKDIVEPLLATA</sequence>
<protein>
    <submittedName>
        <fullName evidence="2">Uncharacterized protein</fullName>
    </submittedName>
</protein>
<dbReference type="EMBL" id="JNBR01001473">
    <property type="protein sequence ID" value="OQR86947.1"/>
    <property type="molecule type" value="Genomic_DNA"/>
</dbReference>
<proteinExistence type="predicted"/>
<reference evidence="2 3" key="1">
    <citation type="journal article" date="2014" name="Genome Biol. Evol.">
        <title>The secreted proteins of Achlya hypogyna and Thraustotheca clavata identify the ancestral oomycete secretome and reveal gene acquisitions by horizontal gene transfer.</title>
        <authorList>
            <person name="Misner I."/>
            <person name="Blouin N."/>
            <person name="Leonard G."/>
            <person name="Richards T.A."/>
            <person name="Lane C.E."/>
        </authorList>
    </citation>
    <scope>NUCLEOTIDE SEQUENCE [LARGE SCALE GENOMIC DNA]</scope>
    <source>
        <strain evidence="2 3">ATCC 48635</strain>
    </source>
</reference>
<evidence type="ECO:0000313" key="3">
    <source>
        <dbReference type="Proteomes" id="UP000243579"/>
    </source>
</evidence>
<dbReference type="AlphaFoldDB" id="A0A1V9YML7"/>
<keyword evidence="1" id="KW-1133">Transmembrane helix</keyword>
<comment type="caution">
    <text evidence="2">The sequence shown here is derived from an EMBL/GenBank/DDBJ whole genome shotgun (WGS) entry which is preliminary data.</text>
</comment>
<evidence type="ECO:0000256" key="1">
    <source>
        <dbReference type="SAM" id="Phobius"/>
    </source>
</evidence>
<gene>
    <name evidence="2" type="ORF">ACHHYP_09708</name>
</gene>
<evidence type="ECO:0000313" key="2">
    <source>
        <dbReference type="EMBL" id="OQR86947.1"/>
    </source>
</evidence>
<dbReference type="Proteomes" id="UP000243579">
    <property type="component" value="Unassembled WGS sequence"/>
</dbReference>
<keyword evidence="1" id="KW-0472">Membrane</keyword>